<keyword evidence="2" id="KW-0812">Transmembrane</keyword>
<feature type="transmembrane region" description="Helical" evidence="2">
    <location>
        <begin position="40"/>
        <end position="58"/>
    </location>
</feature>
<accession>A0ABV9WGU2</accession>
<dbReference type="Proteomes" id="UP001595912">
    <property type="component" value="Unassembled WGS sequence"/>
</dbReference>
<sequence length="393" mass="42192">MRESRVEEEFARFAESAAGTFRPLPLHALPRRPRRRRLRVWLVGAVVAVLTVSGGAALRTAGRHDATPVPTPAPTPSPTPAGFSFVERPVVLAGASGPHHVRFADQQHGWVFYRNCTAAGSCDPRLGRTADGGRTWQARPLPDMRDPDGTTPEWGLVASDFERITLYSFSKIYWTTADAGATWTREDVAGYAARNPAPELAPAATDRFTTAGGRLMVDGVGDVGVAPVRAGTRIRDVVRTPTRSLWALLEREQVSGRALLVYSADGTSWQDVREEPGWTYLLPSADRGDIWYTGFLDGHLALLSAGKVIAQAAPPPLGLPHGIVPVGGGRLLVLTRDGLLVWSAGGVEPLAVPAPVQSWIGRLADGSVLIYDPRHKDGPVTVGTVGGGWVRYT</sequence>
<keyword evidence="2" id="KW-0472">Membrane</keyword>
<dbReference type="SUPFAM" id="SSF63829">
    <property type="entry name" value="Calcium-dependent phosphotriesterase"/>
    <property type="match status" value="1"/>
</dbReference>
<keyword evidence="2" id="KW-1133">Transmembrane helix</keyword>
<evidence type="ECO:0000313" key="3">
    <source>
        <dbReference type="EMBL" id="MFC5007947.1"/>
    </source>
</evidence>
<proteinExistence type="predicted"/>
<dbReference type="RefSeq" id="WP_380128588.1">
    <property type="nucleotide sequence ID" value="NZ_JBHSIU010000130.1"/>
</dbReference>
<reference evidence="4" key="1">
    <citation type="journal article" date="2019" name="Int. J. Syst. Evol. Microbiol.">
        <title>The Global Catalogue of Microorganisms (GCM) 10K type strain sequencing project: providing services to taxonomists for standard genome sequencing and annotation.</title>
        <authorList>
            <consortium name="The Broad Institute Genomics Platform"/>
            <consortium name="The Broad Institute Genome Sequencing Center for Infectious Disease"/>
            <person name="Wu L."/>
            <person name="Ma J."/>
        </authorList>
    </citation>
    <scope>NUCLEOTIDE SEQUENCE [LARGE SCALE GENOMIC DNA]</scope>
    <source>
        <strain evidence="4">CGMCC 4.7152</strain>
    </source>
</reference>
<evidence type="ECO:0000313" key="4">
    <source>
        <dbReference type="Proteomes" id="UP001595912"/>
    </source>
</evidence>
<evidence type="ECO:0000256" key="1">
    <source>
        <dbReference type="SAM" id="MobiDB-lite"/>
    </source>
</evidence>
<organism evidence="3 4">
    <name type="scientific">Dactylosporangium cerinum</name>
    <dbReference type="NCBI Taxonomy" id="1434730"/>
    <lineage>
        <taxon>Bacteria</taxon>
        <taxon>Bacillati</taxon>
        <taxon>Actinomycetota</taxon>
        <taxon>Actinomycetes</taxon>
        <taxon>Micromonosporales</taxon>
        <taxon>Micromonosporaceae</taxon>
        <taxon>Dactylosporangium</taxon>
    </lineage>
</organism>
<comment type="caution">
    <text evidence="3">The sequence shown here is derived from an EMBL/GenBank/DDBJ whole genome shotgun (WGS) entry which is preliminary data.</text>
</comment>
<feature type="region of interest" description="Disordered" evidence="1">
    <location>
        <begin position="131"/>
        <end position="150"/>
    </location>
</feature>
<dbReference type="EMBL" id="JBHSIU010000130">
    <property type="protein sequence ID" value="MFC5007947.1"/>
    <property type="molecule type" value="Genomic_DNA"/>
</dbReference>
<dbReference type="InterPro" id="IPR036278">
    <property type="entry name" value="Sialidase_sf"/>
</dbReference>
<evidence type="ECO:0008006" key="5">
    <source>
        <dbReference type="Google" id="ProtNLM"/>
    </source>
</evidence>
<keyword evidence="4" id="KW-1185">Reference proteome</keyword>
<dbReference type="SUPFAM" id="SSF50939">
    <property type="entry name" value="Sialidases"/>
    <property type="match status" value="1"/>
</dbReference>
<gene>
    <name evidence="3" type="ORF">ACFPIJ_60320</name>
</gene>
<protein>
    <recommendedName>
        <fullName evidence="5">Exo-alpha-sialidase</fullName>
    </recommendedName>
</protein>
<evidence type="ECO:0000256" key="2">
    <source>
        <dbReference type="SAM" id="Phobius"/>
    </source>
</evidence>
<name>A0ABV9WGU2_9ACTN</name>